<name>A0A915KS52_ROMCU</name>
<feature type="compositionally biased region" description="Polar residues" evidence="1">
    <location>
        <begin position="101"/>
        <end position="111"/>
    </location>
</feature>
<feature type="region of interest" description="Disordered" evidence="1">
    <location>
        <begin position="162"/>
        <end position="182"/>
    </location>
</feature>
<organism evidence="2 3">
    <name type="scientific">Romanomermis culicivorax</name>
    <name type="common">Nematode worm</name>
    <dbReference type="NCBI Taxonomy" id="13658"/>
    <lineage>
        <taxon>Eukaryota</taxon>
        <taxon>Metazoa</taxon>
        <taxon>Ecdysozoa</taxon>
        <taxon>Nematoda</taxon>
        <taxon>Enoplea</taxon>
        <taxon>Dorylaimia</taxon>
        <taxon>Mermithida</taxon>
        <taxon>Mermithoidea</taxon>
        <taxon>Mermithidae</taxon>
        <taxon>Romanomermis</taxon>
    </lineage>
</organism>
<proteinExistence type="predicted"/>
<dbReference type="WBParaSite" id="nRc.2.0.1.t41314-RA">
    <property type="protein sequence ID" value="nRc.2.0.1.t41314-RA"/>
    <property type="gene ID" value="nRc.2.0.1.g41314"/>
</dbReference>
<reference evidence="3" key="1">
    <citation type="submission" date="2022-11" db="UniProtKB">
        <authorList>
            <consortium name="WormBaseParasite"/>
        </authorList>
    </citation>
    <scope>IDENTIFICATION</scope>
</reference>
<feature type="region of interest" description="Disordered" evidence="1">
    <location>
        <begin position="94"/>
        <end position="134"/>
    </location>
</feature>
<evidence type="ECO:0000256" key="1">
    <source>
        <dbReference type="SAM" id="MobiDB-lite"/>
    </source>
</evidence>
<keyword evidence="2" id="KW-1185">Reference proteome</keyword>
<evidence type="ECO:0000313" key="2">
    <source>
        <dbReference type="Proteomes" id="UP000887565"/>
    </source>
</evidence>
<evidence type="ECO:0000313" key="3">
    <source>
        <dbReference type="WBParaSite" id="nRc.2.0.1.t41314-RA"/>
    </source>
</evidence>
<protein>
    <submittedName>
        <fullName evidence="3">Uncharacterized protein</fullName>
    </submittedName>
</protein>
<accession>A0A915KS52</accession>
<dbReference type="Proteomes" id="UP000887565">
    <property type="component" value="Unplaced"/>
</dbReference>
<sequence>MIVVVVTIDSRCNSPNNVIADDSAIFCTTAPTGDAQTAVNLDATKVDPAAVVTASSFCDKVCCGHSCCSSNPPHHRPARVVSYDQDASFSRHGVGRWSDSKLPTSHSSQAGFLTRESPSRWSSGRATKRNPRHRQYSVVTPNSAALVPNGIVVGGLYSQQQRNHLGSRSTNFTTNSPSRESLSSNGILEMMWRHL</sequence>
<dbReference type="AlphaFoldDB" id="A0A915KS52"/>